<feature type="signal peptide" evidence="2">
    <location>
        <begin position="1"/>
        <end position="20"/>
    </location>
</feature>
<name>A0AAN8N348_9PEZI</name>
<keyword evidence="2" id="KW-0732">Signal</keyword>
<keyword evidence="1" id="KW-1133">Transmembrane helix</keyword>
<comment type="caution">
    <text evidence="3">The sequence shown here is derived from an EMBL/GenBank/DDBJ whole genome shotgun (WGS) entry which is preliminary data.</text>
</comment>
<evidence type="ECO:0000256" key="1">
    <source>
        <dbReference type="SAM" id="Phobius"/>
    </source>
</evidence>
<dbReference type="EMBL" id="JAVHJM010000013">
    <property type="protein sequence ID" value="KAK6499410.1"/>
    <property type="molecule type" value="Genomic_DNA"/>
</dbReference>
<sequence length="163" mass="18318">MRKFVVSMTIALALVTAAFSIVTKILSDEFEVEISFAKNSDQSKKIRRSSSICTAIAAFLTAVVGIGSWVFDSKVHSFEGQIADTLIDEKKWEQEKERDTEEIRSLLLLIKQDVENLDNTFLSATRRAEDHNQAILSLERNFQNNCNRLSSESILSLTSTLKA</sequence>
<feature type="chain" id="PRO_5042845230" evidence="2">
    <location>
        <begin position="21"/>
        <end position="163"/>
    </location>
</feature>
<evidence type="ECO:0000256" key="2">
    <source>
        <dbReference type="SAM" id="SignalP"/>
    </source>
</evidence>
<evidence type="ECO:0000313" key="4">
    <source>
        <dbReference type="Proteomes" id="UP001307849"/>
    </source>
</evidence>
<keyword evidence="1" id="KW-0812">Transmembrane</keyword>
<evidence type="ECO:0000313" key="3">
    <source>
        <dbReference type="EMBL" id="KAK6499410.1"/>
    </source>
</evidence>
<proteinExistence type="predicted"/>
<gene>
    <name evidence="3" type="ORF">TWF506_004037</name>
</gene>
<dbReference type="AlphaFoldDB" id="A0AAN8N348"/>
<protein>
    <submittedName>
        <fullName evidence="3">Uncharacterized protein</fullName>
    </submittedName>
</protein>
<accession>A0AAN8N348</accession>
<dbReference type="Proteomes" id="UP001307849">
    <property type="component" value="Unassembled WGS sequence"/>
</dbReference>
<reference evidence="3 4" key="1">
    <citation type="submission" date="2019-10" db="EMBL/GenBank/DDBJ databases">
        <authorList>
            <person name="Palmer J.M."/>
        </authorList>
    </citation>
    <scope>NUCLEOTIDE SEQUENCE [LARGE SCALE GENOMIC DNA]</scope>
    <source>
        <strain evidence="3 4">TWF506</strain>
    </source>
</reference>
<organism evidence="3 4">
    <name type="scientific">Arthrobotrys conoides</name>
    <dbReference type="NCBI Taxonomy" id="74498"/>
    <lineage>
        <taxon>Eukaryota</taxon>
        <taxon>Fungi</taxon>
        <taxon>Dikarya</taxon>
        <taxon>Ascomycota</taxon>
        <taxon>Pezizomycotina</taxon>
        <taxon>Orbiliomycetes</taxon>
        <taxon>Orbiliales</taxon>
        <taxon>Orbiliaceae</taxon>
        <taxon>Arthrobotrys</taxon>
    </lineage>
</organism>
<keyword evidence="1" id="KW-0472">Membrane</keyword>
<keyword evidence="4" id="KW-1185">Reference proteome</keyword>
<feature type="transmembrane region" description="Helical" evidence="1">
    <location>
        <begin position="49"/>
        <end position="71"/>
    </location>
</feature>